<dbReference type="Gene3D" id="3.20.20.80">
    <property type="entry name" value="Glycosidases"/>
    <property type="match status" value="1"/>
</dbReference>
<comment type="catalytic activity">
    <reaction evidence="1">
        <text>Random hydrolysis of (1-&gt;4)-beta-D-mannosidic linkages in mannans, galactomannans and glucomannans.</text>
        <dbReference type="EC" id="3.2.1.78"/>
    </reaction>
</comment>
<evidence type="ECO:0000256" key="8">
    <source>
        <dbReference type="ARBA" id="ARBA00023295"/>
    </source>
</evidence>
<proteinExistence type="inferred from homology"/>
<dbReference type="InterPro" id="IPR001547">
    <property type="entry name" value="Glyco_hydro_5"/>
</dbReference>
<comment type="similarity">
    <text evidence="3 9">Belongs to the glycosyl hydrolase 5 (cellulase A) family.</text>
</comment>
<dbReference type="PANTHER" id="PTHR31451:SF39">
    <property type="entry name" value="MANNAN ENDO-1,4-BETA-MANNOSIDASE 1"/>
    <property type="match status" value="1"/>
</dbReference>
<dbReference type="Proteomes" id="UP000215127">
    <property type="component" value="Chromosome 3"/>
</dbReference>
<dbReference type="Pfam" id="PF00150">
    <property type="entry name" value="Cellulase"/>
    <property type="match status" value="1"/>
</dbReference>
<evidence type="ECO:0000256" key="6">
    <source>
        <dbReference type="ARBA" id="ARBA00022729"/>
    </source>
</evidence>
<evidence type="ECO:0000259" key="11">
    <source>
        <dbReference type="Pfam" id="PF00150"/>
    </source>
</evidence>
<accession>A0A1X7RPJ7</accession>
<organism evidence="12 13">
    <name type="scientific">Zymoseptoria tritici (strain ST99CH_3D7)</name>
    <dbReference type="NCBI Taxonomy" id="1276538"/>
    <lineage>
        <taxon>Eukaryota</taxon>
        <taxon>Fungi</taxon>
        <taxon>Dikarya</taxon>
        <taxon>Ascomycota</taxon>
        <taxon>Pezizomycotina</taxon>
        <taxon>Dothideomycetes</taxon>
        <taxon>Dothideomycetidae</taxon>
        <taxon>Mycosphaerellales</taxon>
        <taxon>Mycosphaerellaceae</taxon>
        <taxon>Zymoseptoria</taxon>
    </lineage>
</organism>
<protein>
    <recommendedName>
        <fullName evidence="4">mannan endo-1,4-beta-mannosidase</fullName>
        <ecNumber evidence="4">3.2.1.78</ecNumber>
    </recommendedName>
</protein>
<sequence>MKGLFTSACIALATCTNAALASMSWTGTSLYFLQALSDGDQDAYIDKLKSYNTKVVRLWVNRQGKGCQKGSTLVKDIPPLETTLGQYDDAALDAVDQVLVKLVAKGIKAIISPHDANSLLGDSRKDCYFDRWGPGHFYEQQDAFDAYDARLSHILNYKGKYSGQVWKDWPQAIVAFNLQNEPMDSGDSHCENNDPYGWACGRAQKLKSLLGSNTQTLVTTGGLGGDISHGCTFNTAVTHCDAIDAIAVHRYASVPGHWSSALPDWISQANGKKVYLEEWGIDASKYDQTSAFVSEVEDMNSVGLPSLYWQILPPGEGSCAGYDPKTDNDDHFGIFQDSGTDLAGPMNGAAGVQAAQDWTGSVY</sequence>
<evidence type="ECO:0000256" key="1">
    <source>
        <dbReference type="ARBA" id="ARBA00001678"/>
    </source>
</evidence>
<evidence type="ECO:0000256" key="5">
    <source>
        <dbReference type="ARBA" id="ARBA00022525"/>
    </source>
</evidence>
<keyword evidence="8 9" id="KW-0326">Glycosidase</keyword>
<feature type="chain" id="PRO_5010889767" description="mannan endo-1,4-beta-mannosidase" evidence="10">
    <location>
        <begin position="22"/>
        <end position="363"/>
    </location>
</feature>
<gene>
    <name evidence="12" type="ORF">ZT3D7_G4474</name>
</gene>
<evidence type="ECO:0000256" key="3">
    <source>
        <dbReference type="ARBA" id="ARBA00005641"/>
    </source>
</evidence>
<keyword evidence="6 10" id="KW-0732">Signal</keyword>
<dbReference type="InterPro" id="IPR045053">
    <property type="entry name" value="MAN-like"/>
</dbReference>
<comment type="subcellular location">
    <subcellularLocation>
        <location evidence="2">Secreted</location>
    </subcellularLocation>
</comment>
<evidence type="ECO:0000256" key="9">
    <source>
        <dbReference type="RuleBase" id="RU361153"/>
    </source>
</evidence>
<dbReference type="AlphaFoldDB" id="A0A1X7RPJ7"/>
<dbReference type="GO" id="GO:0016985">
    <property type="term" value="F:mannan endo-1,4-beta-mannosidase activity"/>
    <property type="evidence" value="ECO:0007669"/>
    <property type="project" value="UniProtKB-EC"/>
</dbReference>
<keyword evidence="5" id="KW-0964">Secreted</keyword>
<dbReference type="GO" id="GO:0046355">
    <property type="term" value="P:mannan catabolic process"/>
    <property type="evidence" value="ECO:0007669"/>
    <property type="project" value="UniProtKB-ARBA"/>
</dbReference>
<reference evidence="12 13" key="1">
    <citation type="submission" date="2016-06" db="EMBL/GenBank/DDBJ databases">
        <authorList>
            <person name="Kjaerup R.B."/>
            <person name="Dalgaard T.S."/>
            <person name="Juul-Madsen H.R."/>
        </authorList>
    </citation>
    <scope>NUCLEOTIDE SEQUENCE [LARGE SCALE GENOMIC DNA]</scope>
</reference>
<keyword evidence="13" id="KW-1185">Reference proteome</keyword>
<feature type="domain" description="Glycoside hydrolase family 5" evidence="11">
    <location>
        <begin position="22"/>
        <end position="311"/>
    </location>
</feature>
<dbReference type="SUPFAM" id="SSF51445">
    <property type="entry name" value="(Trans)glycosidases"/>
    <property type="match status" value="1"/>
</dbReference>
<evidence type="ECO:0000256" key="7">
    <source>
        <dbReference type="ARBA" id="ARBA00022801"/>
    </source>
</evidence>
<dbReference type="InterPro" id="IPR017853">
    <property type="entry name" value="GH"/>
</dbReference>
<evidence type="ECO:0000256" key="4">
    <source>
        <dbReference type="ARBA" id="ARBA00012706"/>
    </source>
</evidence>
<dbReference type="EMBL" id="LT853694">
    <property type="protein sequence ID" value="SMQ49323.1"/>
    <property type="molecule type" value="Genomic_DNA"/>
</dbReference>
<name>A0A1X7RPJ7_ZYMT9</name>
<dbReference type="EC" id="3.2.1.78" evidence="4"/>
<keyword evidence="7 9" id="KW-0378">Hydrolase</keyword>
<dbReference type="PANTHER" id="PTHR31451">
    <property type="match status" value="1"/>
</dbReference>
<dbReference type="GO" id="GO:0005576">
    <property type="term" value="C:extracellular region"/>
    <property type="evidence" value="ECO:0007669"/>
    <property type="project" value="UniProtKB-SubCell"/>
</dbReference>
<evidence type="ECO:0000313" key="13">
    <source>
        <dbReference type="Proteomes" id="UP000215127"/>
    </source>
</evidence>
<evidence type="ECO:0000313" key="12">
    <source>
        <dbReference type="EMBL" id="SMQ49323.1"/>
    </source>
</evidence>
<feature type="signal peptide" evidence="10">
    <location>
        <begin position="1"/>
        <end position="21"/>
    </location>
</feature>
<evidence type="ECO:0000256" key="2">
    <source>
        <dbReference type="ARBA" id="ARBA00004613"/>
    </source>
</evidence>
<evidence type="ECO:0000256" key="10">
    <source>
        <dbReference type="SAM" id="SignalP"/>
    </source>
</evidence>
<dbReference type="STRING" id="1276538.A0A1X7RPJ7"/>